<protein>
    <recommendedName>
        <fullName evidence="3">Alginate export domain-containing protein</fullName>
    </recommendedName>
</protein>
<dbReference type="Proteomes" id="UP000501253">
    <property type="component" value="Chromosome"/>
</dbReference>
<evidence type="ECO:0000313" key="2">
    <source>
        <dbReference type="Proteomes" id="UP000501253"/>
    </source>
</evidence>
<dbReference type="RefSeq" id="WP_168720021.1">
    <property type="nucleotide sequence ID" value="NZ_CP042909.1"/>
</dbReference>
<dbReference type="InterPro" id="IPR053728">
    <property type="entry name" value="Alginate_Permeability_Chnl"/>
</dbReference>
<organism evidence="1 2">
    <name type="scientific">Thermosulfurimonas marina</name>
    <dbReference type="NCBI Taxonomy" id="2047767"/>
    <lineage>
        <taxon>Bacteria</taxon>
        <taxon>Pseudomonadati</taxon>
        <taxon>Thermodesulfobacteriota</taxon>
        <taxon>Thermodesulfobacteria</taxon>
        <taxon>Thermodesulfobacteriales</taxon>
        <taxon>Thermodesulfobacteriaceae</taxon>
        <taxon>Thermosulfurimonas</taxon>
    </lineage>
</organism>
<evidence type="ECO:0008006" key="3">
    <source>
        <dbReference type="Google" id="ProtNLM"/>
    </source>
</evidence>
<dbReference type="EMBL" id="CP042909">
    <property type="protein sequence ID" value="QJA06668.1"/>
    <property type="molecule type" value="Genomic_DNA"/>
</dbReference>
<reference evidence="1 2" key="1">
    <citation type="submission" date="2019-08" db="EMBL/GenBank/DDBJ databases">
        <title>Complete genome sequence of Thermosulfurimonas marina SU872T, an anaerobic thermophilic chemolithoautotrophic bacterium isolated from a shallow marine hydrothermal vent.</title>
        <authorList>
            <person name="Allioux M."/>
            <person name="Jebbar M."/>
            <person name="Slobodkina G."/>
            <person name="Slobodkin A."/>
            <person name="Moalic Y."/>
            <person name="Frolova A."/>
            <person name="Shao Z."/>
            <person name="Alain K."/>
        </authorList>
    </citation>
    <scope>NUCLEOTIDE SEQUENCE [LARGE SCALE GENOMIC DNA]</scope>
    <source>
        <strain evidence="1 2">SU872</strain>
    </source>
</reference>
<dbReference type="SUPFAM" id="SSF56935">
    <property type="entry name" value="Porins"/>
    <property type="match status" value="1"/>
</dbReference>
<dbReference type="Gene3D" id="2.40.160.100">
    <property type="match status" value="1"/>
</dbReference>
<gene>
    <name evidence="1" type="ORF">FVE67_07610</name>
</gene>
<keyword evidence="2" id="KW-1185">Reference proteome</keyword>
<proteinExistence type="predicted"/>
<sequence>MTVLVFGLVWAGLGQAAKVELHGQFGAKLQTTNSWGMLEKSETPNLVNGLQGAYTQWYKLDARNGAGGEGLTVDSVKDANGNDVDLDDTWASLQFRLWAVASSDDGKVKGTWAMEVGSLRFGENGGLELRNDNENIEVRQMSLEFALPFGQSLGLRLRAGLNPYFVNRFLWNETAPGIDLMGKTTLGQVDTTFVFVWVRGFDNTWLDENQNNDFDAYAGVFIFDLAKVLNVDKAMAKVFFIPMNGQEGVSVPYNVGEKLSTDVQPWYLGGDAQFAVRGVDVDLGLIRMGGDAGDIDNDTKDEDFDGWFFYADLGYQVNEQTRVSFLFWWASGDDNSTKGDVESYMAVDTHTEGSVVLFEDGAFDDGYAVSSAPYLNQLGFQMYRLRVDYKATPKLSLAAALNYMKFDEDAKWTDANHKTHKEDEVGWELDLYAKYELYPGLTVDLAAGYLWAGDALDAWARKAVDNDYHPTGGYTDADDMYRVSVGVTYTF</sequence>
<evidence type="ECO:0000313" key="1">
    <source>
        <dbReference type="EMBL" id="QJA06668.1"/>
    </source>
</evidence>
<dbReference type="AlphaFoldDB" id="A0A6H1WU04"/>
<accession>A0A6H1WU04</accession>
<name>A0A6H1WU04_9BACT</name>
<dbReference type="KEGG" id="tmai:FVE67_07610"/>